<protein>
    <recommendedName>
        <fullName evidence="1">Peptidase M28 domain-containing protein</fullName>
    </recommendedName>
</protein>
<dbReference type="SUPFAM" id="SSF53187">
    <property type="entry name" value="Zn-dependent exopeptidases"/>
    <property type="match status" value="1"/>
</dbReference>
<dbReference type="InterPro" id="IPR007484">
    <property type="entry name" value="Peptidase_M28"/>
</dbReference>
<organism evidence="2 3">
    <name type="scientific">Pectobacterium phage CX5</name>
    <dbReference type="NCBI Taxonomy" id="2652426"/>
    <lineage>
        <taxon>Viruses</taxon>
        <taxon>Duplodnaviria</taxon>
        <taxon>Heunggongvirae</taxon>
        <taxon>Uroviricota</taxon>
        <taxon>Caudoviricetes</taxon>
        <taxon>Autographivirales</taxon>
        <taxon>Autoscriptoviridae</taxon>
        <taxon>Corkvirinae</taxon>
        <taxon>Kotilavirus</taxon>
        <taxon>Kotilavirus CX5</taxon>
    </lineage>
</organism>
<sequence>MQSKLDKIPTILRVLLMLRRPYGSVQEETARTIVQDYVSAYDWVTTEVDTHGNLLCQIGEDNGVVFTAHLDTVHYTGGTQDLFVLDLEQGAFIGADCDGKGSVLGADDAAGIFLMTELMRVRTPGKYFFFIGEEQGGIGSSAFVNDNPEFSANMVVSFDRRGTTSIITHQGGYRTCSDTFGTALAKELNINGSNKLAYRIDDCGLYTDSREFAELVPECTNISVGYFHEHTAKETLNLTHLLNLRDALLKVKWLSLPTVRVPEPDEPWGTSLFSTGWYDTPDEGTRLAGVVRTYLDKNWDTVDSKLRQLLIDMENYLNDQI</sequence>
<proteinExistence type="predicted"/>
<evidence type="ECO:0000313" key="3">
    <source>
        <dbReference type="Proteomes" id="UP000326650"/>
    </source>
</evidence>
<dbReference type="EMBL" id="MN270887">
    <property type="protein sequence ID" value="QFP93606.1"/>
    <property type="molecule type" value="Genomic_DNA"/>
</dbReference>
<dbReference type="Proteomes" id="UP000326650">
    <property type="component" value="Segment"/>
</dbReference>
<dbReference type="Pfam" id="PF04389">
    <property type="entry name" value="Peptidase_M28"/>
    <property type="match status" value="1"/>
</dbReference>
<reference evidence="2 3" key="1">
    <citation type="submission" date="2019-08" db="EMBL/GenBank/DDBJ databases">
        <title>Six bacteriophages against potato bacterial diseases.</title>
        <authorList>
            <person name="Zhang X."/>
            <person name="Kering K."/>
        </authorList>
    </citation>
    <scope>NUCLEOTIDE SEQUENCE [LARGE SCALE GENOMIC DNA]</scope>
</reference>
<name>A0A5P8D3K3_9CAUD</name>
<feature type="domain" description="Peptidase M28" evidence="1">
    <location>
        <begin position="61"/>
        <end position="165"/>
    </location>
</feature>
<accession>A0A5P8D3K3</accession>
<dbReference type="Gene3D" id="3.40.630.10">
    <property type="entry name" value="Zn peptidases"/>
    <property type="match status" value="1"/>
</dbReference>
<keyword evidence="3" id="KW-1185">Reference proteome</keyword>
<evidence type="ECO:0000259" key="1">
    <source>
        <dbReference type="Pfam" id="PF04389"/>
    </source>
</evidence>
<evidence type="ECO:0000313" key="2">
    <source>
        <dbReference type="EMBL" id="QFP93606.1"/>
    </source>
</evidence>